<proteinExistence type="predicted"/>
<dbReference type="EMBL" id="BK014973">
    <property type="protein sequence ID" value="DAD85089.1"/>
    <property type="molecule type" value="Genomic_DNA"/>
</dbReference>
<reference evidence="1" key="1">
    <citation type="journal article" date="2021" name="Proc. Natl. Acad. Sci. U.S.A.">
        <title>A Catalog of Tens of Thousands of Viruses from Human Metagenomes Reveals Hidden Associations with Chronic Diseases.</title>
        <authorList>
            <person name="Tisza M.J."/>
            <person name="Buck C.B."/>
        </authorList>
    </citation>
    <scope>NUCLEOTIDE SEQUENCE</scope>
    <source>
        <strain evidence="1">CtbWL16</strain>
    </source>
</reference>
<organism evidence="1">
    <name type="scientific">Myoviridae sp. ctbWL16</name>
    <dbReference type="NCBI Taxonomy" id="2826668"/>
    <lineage>
        <taxon>Viruses</taxon>
        <taxon>Duplodnaviria</taxon>
        <taxon>Heunggongvirae</taxon>
        <taxon>Uroviricota</taxon>
        <taxon>Caudoviricetes</taxon>
    </lineage>
</organism>
<accession>A0A8S5MRY9</accession>
<sequence length="56" mass="6368">MRFELALYLNDLQFFRQHSAIDSHCLISTVASLSSRPTSTVSMHKVAPQASFRSRQ</sequence>
<name>A0A8S5MRY9_9CAUD</name>
<evidence type="ECO:0000313" key="1">
    <source>
        <dbReference type="EMBL" id="DAD85089.1"/>
    </source>
</evidence>
<protein>
    <submittedName>
        <fullName evidence="1">Uncharacterized protein</fullName>
    </submittedName>
</protein>